<dbReference type="GO" id="GO:0015288">
    <property type="term" value="F:porin activity"/>
    <property type="evidence" value="ECO:0007669"/>
    <property type="project" value="TreeGrafter"/>
</dbReference>
<evidence type="ECO:0000313" key="8">
    <source>
        <dbReference type="EMBL" id="SMD04723.1"/>
    </source>
</evidence>
<dbReference type="EMBL" id="FWXY01000024">
    <property type="protein sequence ID" value="SMD04723.1"/>
    <property type="molecule type" value="Genomic_DNA"/>
</dbReference>
<organism evidence="8 9">
    <name type="scientific">Desulfocicer vacuolatum DSM 3385</name>
    <dbReference type="NCBI Taxonomy" id="1121400"/>
    <lineage>
        <taxon>Bacteria</taxon>
        <taxon>Pseudomonadati</taxon>
        <taxon>Thermodesulfobacteriota</taxon>
        <taxon>Desulfobacteria</taxon>
        <taxon>Desulfobacterales</taxon>
        <taxon>Desulfobacteraceae</taxon>
        <taxon>Desulfocicer</taxon>
    </lineage>
</organism>
<evidence type="ECO:0000256" key="5">
    <source>
        <dbReference type="ARBA" id="ARBA00022692"/>
    </source>
</evidence>
<dbReference type="GO" id="GO:0009279">
    <property type="term" value="C:cell outer membrane"/>
    <property type="evidence" value="ECO:0007669"/>
    <property type="project" value="UniProtKB-SubCell"/>
</dbReference>
<dbReference type="PANTHER" id="PTHR30026">
    <property type="entry name" value="OUTER MEMBRANE PROTEIN TOLC"/>
    <property type="match status" value="1"/>
</dbReference>
<accession>A0A1W2E4K3</accession>
<dbReference type="AlphaFoldDB" id="A0A1W2E4K3"/>
<dbReference type="Proteomes" id="UP000192418">
    <property type="component" value="Unassembled WGS sequence"/>
</dbReference>
<gene>
    <name evidence="8" type="ORF">SAMN02746065_12439</name>
</gene>
<dbReference type="InterPro" id="IPR051906">
    <property type="entry name" value="TolC-like"/>
</dbReference>
<evidence type="ECO:0000256" key="3">
    <source>
        <dbReference type="ARBA" id="ARBA00022448"/>
    </source>
</evidence>
<comment type="subcellular location">
    <subcellularLocation>
        <location evidence="1">Cell outer membrane</location>
    </subcellularLocation>
</comment>
<dbReference type="InterPro" id="IPR003423">
    <property type="entry name" value="OMP_efflux"/>
</dbReference>
<keyword evidence="4" id="KW-1134">Transmembrane beta strand</keyword>
<sequence>MLNNRGLEERVGLKTMKKYIFILFCALVILIPSGSAFALETLDILQKDACENRDLVKRYQADLDILMAREVKTRGAFYPSLDLGYTLNKLNHDTAAGEDSENDTFTGTISWNLFAGFKDYYTLKSVQNLTRAGQFKLDLIRQDIRLNVAMDFLGIYRSMENLKVAEAAVKLYDDRLRQIDLKVKVGVLKKTDFLKVKVEMDNALQTRRRVEAAVAAGINRLAFEIGRSVDAGELDFAIFNHLPEKGSVTECQKRLLSSRSDLNALRMAFAAAEMNVSASRASLYPRADLSLGYSSHTRDGFFPENFENSDDEVRCQAVISMNLFDGMQKYAVTRQARLEQQKIRFDIRELEETLKTELENVLLDMDVAFDNLIVAKAGTVEAKENLRITDLAFGQGIGTSTDVLDAIFGISRARFNLVTAYTEVFETHFRLRRLLEDF</sequence>
<evidence type="ECO:0000313" key="9">
    <source>
        <dbReference type="Proteomes" id="UP000192418"/>
    </source>
</evidence>
<reference evidence="8 9" key="1">
    <citation type="submission" date="2017-04" db="EMBL/GenBank/DDBJ databases">
        <authorList>
            <person name="Afonso C.L."/>
            <person name="Miller P.J."/>
            <person name="Scott M.A."/>
            <person name="Spackman E."/>
            <person name="Goraichik I."/>
            <person name="Dimitrov K.M."/>
            <person name="Suarez D.L."/>
            <person name="Swayne D.E."/>
        </authorList>
    </citation>
    <scope>NUCLEOTIDE SEQUENCE [LARGE SCALE GENOMIC DNA]</scope>
    <source>
        <strain evidence="8 9">DSM 3385</strain>
    </source>
</reference>
<dbReference type="STRING" id="1121400.SAMN02746065_12439"/>
<evidence type="ECO:0000256" key="1">
    <source>
        <dbReference type="ARBA" id="ARBA00004442"/>
    </source>
</evidence>
<keyword evidence="6" id="KW-0472">Membrane</keyword>
<dbReference type="GO" id="GO:0015562">
    <property type="term" value="F:efflux transmembrane transporter activity"/>
    <property type="evidence" value="ECO:0007669"/>
    <property type="project" value="InterPro"/>
</dbReference>
<dbReference type="RefSeq" id="WP_084071266.1">
    <property type="nucleotide sequence ID" value="NZ_FWXY01000024.1"/>
</dbReference>
<name>A0A1W2E4K3_9BACT</name>
<evidence type="ECO:0000256" key="2">
    <source>
        <dbReference type="ARBA" id="ARBA00007613"/>
    </source>
</evidence>
<keyword evidence="5" id="KW-0812">Transmembrane</keyword>
<comment type="similarity">
    <text evidence="2">Belongs to the outer membrane factor (OMF) (TC 1.B.17) family.</text>
</comment>
<dbReference type="OrthoDB" id="9814032at2"/>
<evidence type="ECO:0000256" key="4">
    <source>
        <dbReference type="ARBA" id="ARBA00022452"/>
    </source>
</evidence>
<dbReference type="GO" id="GO:1990281">
    <property type="term" value="C:efflux pump complex"/>
    <property type="evidence" value="ECO:0007669"/>
    <property type="project" value="TreeGrafter"/>
</dbReference>
<keyword evidence="3" id="KW-0813">Transport</keyword>
<evidence type="ECO:0000256" key="7">
    <source>
        <dbReference type="ARBA" id="ARBA00023237"/>
    </source>
</evidence>
<dbReference type="Pfam" id="PF02321">
    <property type="entry name" value="OEP"/>
    <property type="match status" value="2"/>
</dbReference>
<evidence type="ECO:0000256" key="6">
    <source>
        <dbReference type="ARBA" id="ARBA00023136"/>
    </source>
</evidence>
<keyword evidence="7" id="KW-0998">Cell outer membrane</keyword>
<dbReference type="SUPFAM" id="SSF56954">
    <property type="entry name" value="Outer membrane efflux proteins (OEP)"/>
    <property type="match status" value="1"/>
</dbReference>
<proteinExistence type="inferred from homology"/>
<keyword evidence="9" id="KW-1185">Reference proteome</keyword>
<dbReference type="PANTHER" id="PTHR30026:SF20">
    <property type="entry name" value="OUTER MEMBRANE PROTEIN TOLC"/>
    <property type="match status" value="1"/>
</dbReference>
<protein>
    <submittedName>
        <fullName evidence="8">Outer membrane protein TolC</fullName>
    </submittedName>
</protein>
<dbReference type="Gene3D" id="1.20.1600.10">
    <property type="entry name" value="Outer membrane efflux proteins (OEP)"/>
    <property type="match status" value="1"/>
</dbReference>